<dbReference type="InterPro" id="IPR029487">
    <property type="entry name" value="NEL_dom"/>
</dbReference>
<keyword evidence="5" id="KW-0808">Transferase</keyword>
<dbReference type="GO" id="GO:0005615">
    <property type="term" value="C:extracellular space"/>
    <property type="evidence" value="ECO:0007669"/>
    <property type="project" value="TreeGrafter"/>
</dbReference>
<keyword evidence="4" id="KW-0843">Virulence</keyword>
<comment type="similarity">
    <text evidence="5">Belongs to the LRR-containing bacterial E3 ligase family.</text>
</comment>
<evidence type="ECO:0000313" key="7">
    <source>
        <dbReference type="EMBL" id="ANY86879.1"/>
    </source>
</evidence>
<evidence type="ECO:0000256" key="2">
    <source>
        <dbReference type="ARBA" id="ARBA00012483"/>
    </source>
</evidence>
<dbReference type="Pfam" id="PF14496">
    <property type="entry name" value="NEL"/>
    <property type="match status" value="1"/>
</dbReference>
<dbReference type="InterPro" id="IPR050328">
    <property type="entry name" value="Dev_Immune_Receptor"/>
</dbReference>
<dbReference type="PANTHER" id="PTHR24373">
    <property type="entry name" value="SLIT RELATED LEUCINE-RICH REPEAT NEURONAL PROTEIN"/>
    <property type="match status" value="1"/>
</dbReference>
<comment type="catalytic activity">
    <reaction evidence="1">
        <text>S-ubiquitinyl-[E2 ubiquitin-conjugating enzyme]-L-cysteine + [acceptor protein]-L-lysine = [E2 ubiquitin-conjugating enzyme]-L-cysteine + N(6)-ubiquitinyl-[acceptor protein]-L-lysine.</text>
        <dbReference type="EC" id="2.3.2.27"/>
    </reaction>
</comment>
<name>A0A1B2F3M8_PSEPU</name>
<dbReference type="Gene3D" id="3.80.10.10">
    <property type="entry name" value="Ribonuclease Inhibitor"/>
    <property type="match status" value="2"/>
</dbReference>
<evidence type="ECO:0000256" key="1">
    <source>
        <dbReference type="ARBA" id="ARBA00000900"/>
    </source>
</evidence>
<dbReference type="Gene3D" id="1.20.58.360">
    <property type="entry name" value="Shigella T3SS effector IpaH defines"/>
    <property type="match status" value="1"/>
</dbReference>
<keyword evidence="5" id="KW-0964">Secreted</keyword>
<dbReference type="PROSITE" id="PS51450">
    <property type="entry name" value="LRR"/>
    <property type="match status" value="2"/>
</dbReference>
<keyword evidence="3" id="KW-0732">Signal</keyword>
<evidence type="ECO:0000259" key="6">
    <source>
        <dbReference type="PROSITE" id="PS52053"/>
    </source>
</evidence>
<evidence type="ECO:0000256" key="4">
    <source>
        <dbReference type="ARBA" id="ARBA00023026"/>
    </source>
</evidence>
<feature type="domain" description="NEL" evidence="6">
    <location>
        <begin position="1302"/>
        <end position="1657"/>
    </location>
</feature>
<dbReference type="GO" id="GO:0031012">
    <property type="term" value="C:extracellular matrix"/>
    <property type="evidence" value="ECO:0007669"/>
    <property type="project" value="TreeGrafter"/>
</dbReference>
<comment type="PTM">
    <text evidence="5">Ubiquitinated in the presence of host E1 ubiquitin-activating enzyme, E2 ubiquitin-conjugating enzyme and ubiquitin.</text>
</comment>
<accession>A0A1B2F3M8</accession>
<dbReference type="PROSITE" id="PS52053">
    <property type="entry name" value="NEL"/>
    <property type="match status" value="1"/>
</dbReference>
<evidence type="ECO:0000256" key="5">
    <source>
        <dbReference type="PROSITE-ProRule" id="PRU01398"/>
    </source>
</evidence>
<keyword evidence="5" id="KW-0833">Ubl conjugation pathway</keyword>
<dbReference type="EMBL" id="CP016634">
    <property type="protein sequence ID" value="ANY86879.1"/>
    <property type="molecule type" value="Genomic_DNA"/>
</dbReference>
<evidence type="ECO:0000256" key="3">
    <source>
        <dbReference type="ARBA" id="ARBA00022729"/>
    </source>
</evidence>
<dbReference type="InterPro" id="IPR046673">
    <property type="entry name" value="ToxA_N"/>
</dbReference>
<dbReference type="InterPro" id="IPR001611">
    <property type="entry name" value="Leu-rich_rpt"/>
</dbReference>
<dbReference type="EC" id="2.3.2.27" evidence="2"/>
<organism evidence="7">
    <name type="scientific">Pseudomonas putida</name>
    <name type="common">Arthrobacter siderocapsulatus</name>
    <dbReference type="NCBI Taxonomy" id="303"/>
    <lineage>
        <taxon>Bacteria</taxon>
        <taxon>Pseudomonadati</taxon>
        <taxon>Pseudomonadota</taxon>
        <taxon>Gammaproteobacteria</taxon>
        <taxon>Pseudomonadales</taxon>
        <taxon>Pseudomonadaceae</taxon>
        <taxon>Pseudomonas</taxon>
    </lineage>
</organism>
<dbReference type="Pfam" id="PF20178">
    <property type="entry name" value="ToxA_N"/>
    <property type="match status" value="1"/>
</dbReference>
<feature type="active site" description="Glycyl thioester intermediate" evidence="5">
    <location>
        <position position="1386"/>
    </location>
</feature>
<sequence>MTTEPSFHHAQIVRSLPTWCKALPARRLPDLLSRLRKDYLQADGTVHAWYAKASAEDQQALNAAIDLRDLSRKALQDALKPLKGVTEFCKPLLQQRLGIDDPVDRVQYHFQPFKQVREVLTEPTAAIAAQADKARYERDPNGKPRTLSLLEAALHNFESADEAGPFSTLQRSKTDASPVTGPVAGLTAAGFVKICRDLDLGQQYQTHLESLYEGPASASIQRLSIQASRDELCVQAWIARLRDRVTVAGHAALMQLCENAASPRYGSQALKCWRISLFATPLNEVLLIGPDQDNATNPCMVYIPGAPDAPLREYASASQAASDLAKRMQETDLLRVMVGLAPHTLQADLTTKLRQALFVEKRLFGRKVRLNKKAPRLLYERVALPDNPWITLHHNHVRRLKSDAASIAVPTADAEAKSRLERLEHWLSVGLDVLNVAAMFVPLLNPIMMTIGAAQIMGSVFHGIEAWEDDDTAEALAQVESIAVNVASAAAIGAGLKALKASGFVDALQSIHHEGGERLWRPDLATYQNPVELSGDVSADAQGLYTLDDQHYVRIEGQTYALEQDAHGDWQLLHPSTTDAYRPRLTHNGHGAWRLALEQPLDWSDLQLMRRLGHVTDGLEDADLIMAMAATGTDANVLRRVHIDGQRPPALLIDALKRLRIDRETDDVIARVRLAQPLAAYKHYALPALPTLPGWPEDHVILAFEGPESVGKVTRYGAAQAPGEVQIKITRTELEQGQLSQTVLRQMNPQAVTTLLSVNGAQAQDASALNDILANHLAGQRTSVFESLYKSRRPALGAAAEVLARQFGGLPVDALEALLDNASPAEAQRLAAGRVPLRIAEEARRLQARARLDQALLGLNRPNLANADSQKLANALALEQPDASPAERLDAAQADRGLAARLIGQQPIKPRWRSPMRLSDGRRGYPLSGRFRFSNLLRSGRDATHTHLQSLYPGLDREQIRALARDMARHGDVAGQIRVLGEQRTTLAESLQNWTDTGPQDEYDNRRRLSRQLNRTWGRDGGQHLHLDYLVLDTLPSLPVSFPHITELSMDSLHLQTIPEDFLQSFPNLQRLELANNPQLDTRALFQALRSAPGLRALAINRTPIAQLDAAAREALGAMRHLHTLHISRAGLSLNAADMRLLAQLPLQILQLDANAIDLTPNLAAHFSQMTSLRELSLSNNPLGNAPQLGELHNLEGLYLDGCLLTQWPTGLTELMERQDCRLRDLQLSTNHITEFPTLDRILQSPFVNELRTGRRLIIWTFFDNGIPEQTAERLRGAGVRVLETRELQQPQVPQADVPAVPPEVAPVRWLATASDTQRQLWNDLFEDGAYPDLRQVLERVGRSAQARNSPRALARQIWALLETASRDEYLRDHLEQIASDFPATCGDAGTDGLSTLEIEVLAYNESADGNIAGPHLFGFYSRLYRREQVNELAMRIYASRLRRQAGYRAWNNLSAAQRGAISALPPLDPLDDISLEQLEQSLVDDIEIRLALRQATAARLEFPEPSHEMLYRPTAMISERTVDEVVDAVERFEEDKNNDPLRQTWIARQPSWQRFIKKRFAVDFDALNERWQSGLDYLEFCMDAEAEPVETLDGVVIEVLTPVLPEPPQDAAGQLRRVQINEGVHLKATSVLLQGRQSEVEALLLDLTKQQDPNAH</sequence>
<keyword evidence="5" id="KW-0832">Ubl conjugation</keyword>
<protein>
    <recommendedName>
        <fullName evidence="2">RING-type E3 ubiquitin transferase</fullName>
        <ecNumber evidence="2">2.3.2.27</ecNumber>
    </recommendedName>
</protein>
<dbReference type="GO" id="GO:0061630">
    <property type="term" value="F:ubiquitin protein ligase activity"/>
    <property type="evidence" value="ECO:0007669"/>
    <property type="project" value="UniProtKB-EC"/>
</dbReference>
<keyword evidence="5" id="KW-1035">Host cytoplasm</keyword>
<reference evidence="7" key="1">
    <citation type="submission" date="2016-07" db="EMBL/GenBank/DDBJ databases">
        <title>New class B carbapenemase carried by novel plasmid in Pseudomonas putida enviromental strain in eastern Amazonia.</title>
        <authorList>
            <person name="Souza C.O."/>
            <person name="Lima K.V."/>
            <person name="Brasiliense D.M."/>
            <person name="Perez-Chaparro P.J."/>
            <person name="Mamizuka E.M."/>
            <person name="Lima M.O."/>
            <person name="Lima L.N."/>
            <person name="McCulloch J.A."/>
        </authorList>
    </citation>
    <scope>NUCLEOTIDE SEQUENCE [LARGE SCALE GENOMIC DNA]</scope>
    <source>
        <strain evidence="7">IEC33019</strain>
    </source>
</reference>
<dbReference type="InterPro" id="IPR032675">
    <property type="entry name" value="LRR_dom_sf"/>
</dbReference>
<dbReference type="GO" id="GO:0016567">
    <property type="term" value="P:protein ubiquitination"/>
    <property type="evidence" value="ECO:0007669"/>
    <property type="project" value="InterPro"/>
</dbReference>
<dbReference type="PANTHER" id="PTHR24373:SF370">
    <property type="entry name" value="FISH-LIPS, ISOFORM E"/>
    <property type="match status" value="1"/>
</dbReference>
<gene>
    <name evidence="7" type="ORF">IEC33019_1311</name>
</gene>
<proteinExistence type="inferred from homology"/>
<dbReference type="SUPFAM" id="SSF52058">
    <property type="entry name" value="L domain-like"/>
    <property type="match status" value="1"/>
</dbReference>
<dbReference type="RefSeq" id="WP_081337388.1">
    <property type="nucleotide sequence ID" value="NZ_CP016634.1"/>
</dbReference>